<dbReference type="HOGENOM" id="CLU_000445_90_10_11"/>
<keyword evidence="9" id="KW-1185">Reference proteome</keyword>
<dbReference type="Proteomes" id="UP000007962">
    <property type="component" value="Chromosome"/>
</dbReference>
<dbReference type="Pfam" id="PF00196">
    <property type="entry name" value="GerE"/>
    <property type="match status" value="1"/>
</dbReference>
<feature type="domain" description="HTH luxR-type" evidence="6">
    <location>
        <begin position="149"/>
        <end position="214"/>
    </location>
</feature>
<dbReference type="GO" id="GO:0006355">
    <property type="term" value="P:regulation of DNA-templated transcription"/>
    <property type="evidence" value="ECO:0007669"/>
    <property type="project" value="InterPro"/>
</dbReference>
<organism evidence="8 9">
    <name type="scientific">Beutenbergia cavernae (strain ATCC BAA-8 / DSM 12333 / CCUG 43141 / JCM 11478 / NBRC 16432 / NCIMB 13614 / HKI 0122)</name>
    <dbReference type="NCBI Taxonomy" id="471853"/>
    <lineage>
        <taxon>Bacteria</taxon>
        <taxon>Bacillati</taxon>
        <taxon>Actinomycetota</taxon>
        <taxon>Actinomycetes</taxon>
        <taxon>Micrococcales</taxon>
        <taxon>Beutenbergiaceae</taxon>
        <taxon>Beutenbergia</taxon>
    </lineage>
</organism>
<evidence type="ECO:0000313" key="8">
    <source>
        <dbReference type="EMBL" id="ACQ80699.1"/>
    </source>
</evidence>
<evidence type="ECO:0000256" key="3">
    <source>
        <dbReference type="ARBA" id="ARBA00023125"/>
    </source>
</evidence>
<dbReference type="SMART" id="SM00421">
    <property type="entry name" value="HTH_LUXR"/>
    <property type="match status" value="1"/>
</dbReference>
<protein>
    <submittedName>
        <fullName evidence="8">Two component transcriptional regulator, LuxR family</fullName>
    </submittedName>
</protein>
<dbReference type="STRING" id="471853.Bcav_2449"/>
<keyword evidence="1 5" id="KW-0597">Phosphoprotein</keyword>
<dbReference type="InterPro" id="IPR039420">
    <property type="entry name" value="WalR-like"/>
</dbReference>
<dbReference type="InterPro" id="IPR016032">
    <property type="entry name" value="Sig_transdc_resp-reg_C-effctor"/>
</dbReference>
<dbReference type="PRINTS" id="PR00038">
    <property type="entry name" value="HTHLUXR"/>
</dbReference>
<evidence type="ECO:0000313" key="9">
    <source>
        <dbReference type="Proteomes" id="UP000007962"/>
    </source>
</evidence>
<keyword evidence="2" id="KW-0805">Transcription regulation</keyword>
<dbReference type="InterPro" id="IPR011006">
    <property type="entry name" value="CheY-like_superfamily"/>
</dbReference>
<dbReference type="PROSITE" id="PS50043">
    <property type="entry name" value="HTH_LUXR_2"/>
    <property type="match status" value="1"/>
</dbReference>
<keyword evidence="4" id="KW-0804">Transcription</keyword>
<name>C5BWN3_BEUC1</name>
<dbReference type="OrthoDB" id="9808843at2"/>
<evidence type="ECO:0000259" key="6">
    <source>
        <dbReference type="PROSITE" id="PS50043"/>
    </source>
</evidence>
<gene>
    <name evidence="8" type="ordered locus">Bcav_2449</name>
</gene>
<dbReference type="InterPro" id="IPR000792">
    <property type="entry name" value="Tscrpt_reg_LuxR_C"/>
</dbReference>
<dbReference type="SUPFAM" id="SSF46894">
    <property type="entry name" value="C-terminal effector domain of the bipartite response regulators"/>
    <property type="match status" value="1"/>
</dbReference>
<dbReference type="Pfam" id="PF00072">
    <property type="entry name" value="Response_reg"/>
    <property type="match status" value="1"/>
</dbReference>
<dbReference type="InterPro" id="IPR058245">
    <property type="entry name" value="NreC/VraR/RcsB-like_REC"/>
</dbReference>
<dbReference type="Gene3D" id="3.40.50.2300">
    <property type="match status" value="1"/>
</dbReference>
<dbReference type="CDD" id="cd06170">
    <property type="entry name" value="LuxR_C_like"/>
    <property type="match status" value="1"/>
</dbReference>
<proteinExistence type="predicted"/>
<accession>C5BWN3</accession>
<dbReference type="KEGG" id="bcv:Bcav_2449"/>
<evidence type="ECO:0000256" key="2">
    <source>
        <dbReference type="ARBA" id="ARBA00023015"/>
    </source>
</evidence>
<dbReference type="GO" id="GO:0000160">
    <property type="term" value="P:phosphorelay signal transduction system"/>
    <property type="evidence" value="ECO:0007669"/>
    <property type="project" value="InterPro"/>
</dbReference>
<dbReference type="SUPFAM" id="SSF52172">
    <property type="entry name" value="CheY-like"/>
    <property type="match status" value="1"/>
</dbReference>
<dbReference type="PANTHER" id="PTHR43214:SF24">
    <property type="entry name" value="TRANSCRIPTIONAL REGULATORY PROTEIN NARL-RELATED"/>
    <property type="match status" value="1"/>
</dbReference>
<dbReference type="EMBL" id="CP001618">
    <property type="protein sequence ID" value="ACQ80699.1"/>
    <property type="molecule type" value="Genomic_DNA"/>
</dbReference>
<feature type="domain" description="Response regulatory" evidence="7">
    <location>
        <begin position="3"/>
        <end position="120"/>
    </location>
</feature>
<dbReference type="AlphaFoldDB" id="C5BWN3"/>
<dbReference type="CDD" id="cd17535">
    <property type="entry name" value="REC_NarL-like"/>
    <property type="match status" value="1"/>
</dbReference>
<evidence type="ECO:0000256" key="1">
    <source>
        <dbReference type="ARBA" id="ARBA00022553"/>
    </source>
</evidence>
<dbReference type="eggNOG" id="COG2197">
    <property type="taxonomic scope" value="Bacteria"/>
</dbReference>
<dbReference type="InterPro" id="IPR001789">
    <property type="entry name" value="Sig_transdc_resp-reg_receiver"/>
</dbReference>
<dbReference type="PROSITE" id="PS00622">
    <property type="entry name" value="HTH_LUXR_1"/>
    <property type="match status" value="1"/>
</dbReference>
<sequence>MIRVVVADDQALIRAGLRMILENADDMELVGEADDGAAAADLAIGTRPDVVLMDVRMPGVDGLEATRRIRAALPDGPRILVLTTFDLDEYVYAALRAGAGGFLLKDALATDLLSAIRVVAAGDAIVAPPITRRLIERHIGSPHDPLPRTEAELRVLTSREREVLSLIARGLSNAEIAGRLFVTEGTVKGHVSAILAKLGLRDRVQAVIFSYECGLVRTGA</sequence>
<evidence type="ECO:0000259" key="7">
    <source>
        <dbReference type="PROSITE" id="PS50110"/>
    </source>
</evidence>
<dbReference type="GO" id="GO:0003677">
    <property type="term" value="F:DNA binding"/>
    <property type="evidence" value="ECO:0007669"/>
    <property type="project" value="UniProtKB-KW"/>
</dbReference>
<dbReference type="RefSeq" id="WP_015882939.1">
    <property type="nucleotide sequence ID" value="NC_012669.1"/>
</dbReference>
<dbReference type="PANTHER" id="PTHR43214">
    <property type="entry name" value="TWO-COMPONENT RESPONSE REGULATOR"/>
    <property type="match status" value="1"/>
</dbReference>
<dbReference type="SMART" id="SM00448">
    <property type="entry name" value="REC"/>
    <property type="match status" value="1"/>
</dbReference>
<evidence type="ECO:0000256" key="4">
    <source>
        <dbReference type="ARBA" id="ARBA00023163"/>
    </source>
</evidence>
<dbReference type="PROSITE" id="PS50110">
    <property type="entry name" value="RESPONSE_REGULATORY"/>
    <property type="match status" value="1"/>
</dbReference>
<feature type="modified residue" description="4-aspartylphosphate" evidence="5">
    <location>
        <position position="54"/>
    </location>
</feature>
<reference evidence="8 9" key="1">
    <citation type="journal article" date="2009" name="Stand. Genomic Sci.">
        <title>Complete genome sequence of Beutenbergia cavernae type strain (HKI 0122).</title>
        <authorList>
            <person name="Land M."/>
            <person name="Pukall R."/>
            <person name="Abt B."/>
            <person name="Goker M."/>
            <person name="Rohde M."/>
            <person name="Glavina Del Rio T."/>
            <person name="Tice H."/>
            <person name="Copeland A."/>
            <person name="Cheng J.F."/>
            <person name="Lucas S."/>
            <person name="Chen F."/>
            <person name="Nolan M."/>
            <person name="Bruce D."/>
            <person name="Goodwin L."/>
            <person name="Pitluck S."/>
            <person name="Ivanova N."/>
            <person name="Mavromatis K."/>
            <person name="Ovchinnikova G."/>
            <person name="Pati A."/>
            <person name="Chen A."/>
            <person name="Palaniappan K."/>
            <person name="Hauser L."/>
            <person name="Chang Y.J."/>
            <person name="Jefferies C.C."/>
            <person name="Saunders E."/>
            <person name="Brettin T."/>
            <person name="Detter J.C."/>
            <person name="Han C."/>
            <person name="Chain P."/>
            <person name="Bristow J."/>
            <person name="Eisen J.A."/>
            <person name="Markowitz V."/>
            <person name="Hugenholtz P."/>
            <person name="Kyrpides N.C."/>
            <person name="Klenk H.P."/>
            <person name="Lapidus A."/>
        </authorList>
    </citation>
    <scope>NUCLEOTIDE SEQUENCE [LARGE SCALE GENOMIC DNA]</scope>
    <source>
        <strain evidence="9">ATCC BAA-8 / DSM 12333 / NBRC 16432</strain>
    </source>
</reference>
<keyword evidence="3" id="KW-0238">DNA-binding</keyword>
<evidence type="ECO:0000256" key="5">
    <source>
        <dbReference type="PROSITE-ProRule" id="PRU00169"/>
    </source>
</evidence>